<evidence type="ECO:0000256" key="2">
    <source>
        <dbReference type="ARBA" id="ARBA00022840"/>
    </source>
</evidence>
<organism evidence="6 7">
    <name type="scientific">Cyclotella cryptica</name>
    <dbReference type="NCBI Taxonomy" id="29204"/>
    <lineage>
        <taxon>Eukaryota</taxon>
        <taxon>Sar</taxon>
        <taxon>Stramenopiles</taxon>
        <taxon>Ochrophyta</taxon>
        <taxon>Bacillariophyta</taxon>
        <taxon>Coscinodiscophyceae</taxon>
        <taxon>Thalassiosirophycidae</taxon>
        <taxon>Stephanodiscales</taxon>
        <taxon>Stephanodiscaceae</taxon>
        <taxon>Cyclotella</taxon>
    </lineage>
</organism>
<evidence type="ECO:0000313" key="7">
    <source>
        <dbReference type="Proteomes" id="UP001516023"/>
    </source>
</evidence>
<evidence type="ECO:0000256" key="1">
    <source>
        <dbReference type="ARBA" id="ARBA00022741"/>
    </source>
</evidence>
<dbReference type="FunFam" id="3.30.200.20:FF:000042">
    <property type="entry name" value="Aurora kinase A"/>
    <property type="match status" value="1"/>
</dbReference>
<evidence type="ECO:0000259" key="5">
    <source>
        <dbReference type="PROSITE" id="PS50106"/>
    </source>
</evidence>
<dbReference type="SMART" id="SM00220">
    <property type="entry name" value="S_TKc"/>
    <property type="match status" value="1"/>
</dbReference>
<dbReference type="EMBL" id="JABMIG020000013">
    <property type="protein sequence ID" value="KAL3803501.1"/>
    <property type="molecule type" value="Genomic_DNA"/>
</dbReference>
<dbReference type="Proteomes" id="UP001516023">
    <property type="component" value="Unassembled WGS sequence"/>
</dbReference>
<feature type="domain" description="PDZ" evidence="5">
    <location>
        <begin position="100"/>
        <end position="181"/>
    </location>
</feature>
<dbReference type="FunFam" id="1.10.510.10:FF:000571">
    <property type="entry name" value="Maternal embryonic leucine zipper kinase"/>
    <property type="match status" value="1"/>
</dbReference>
<feature type="binding site" evidence="3">
    <location>
        <position position="340"/>
    </location>
    <ligand>
        <name>ATP</name>
        <dbReference type="ChEBI" id="CHEBI:30616"/>
    </ligand>
</feature>
<keyword evidence="2 3" id="KW-0067">ATP-binding</keyword>
<proteinExistence type="predicted"/>
<evidence type="ECO:0008006" key="8">
    <source>
        <dbReference type="Google" id="ProtNLM"/>
    </source>
</evidence>
<dbReference type="SUPFAM" id="SSF50156">
    <property type="entry name" value="PDZ domain-like"/>
    <property type="match status" value="1"/>
</dbReference>
<dbReference type="PROSITE" id="PS00108">
    <property type="entry name" value="PROTEIN_KINASE_ST"/>
    <property type="match status" value="1"/>
</dbReference>
<comment type="caution">
    <text evidence="6">The sequence shown here is derived from an EMBL/GenBank/DDBJ whole genome shotgun (WGS) entry which is preliminary data.</text>
</comment>
<dbReference type="PANTHER" id="PTHR24347">
    <property type="entry name" value="SERINE/THREONINE-PROTEIN KINASE"/>
    <property type="match status" value="1"/>
</dbReference>
<dbReference type="InterPro" id="IPR011009">
    <property type="entry name" value="Kinase-like_dom_sf"/>
</dbReference>
<dbReference type="Pfam" id="PF00069">
    <property type="entry name" value="Pkinase"/>
    <property type="match status" value="1"/>
</dbReference>
<dbReference type="PROSITE" id="PS00107">
    <property type="entry name" value="PROTEIN_KINASE_ATP"/>
    <property type="match status" value="1"/>
</dbReference>
<dbReference type="InterPro" id="IPR036034">
    <property type="entry name" value="PDZ_sf"/>
</dbReference>
<dbReference type="InterPro" id="IPR000719">
    <property type="entry name" value="Prot_kinase_dom"/>
</dbReference>
<dbReference type="CDD" id="cd05117">
    <property type="entry name" value="STKc_CAMK"/>
    <property type="match status" value="1"/>
</dbReference>
<gene>
    <name evidence="6" type="ORF">HJC23_014049</name>
</gene>
<dbReference type="InterPro" id="IPR017441">
    <property type="entry name" value="Protein_kinase_ATP_BS"/>
</dbReference>
<dbReference type="AlphaFoldDB" id="A0ABD3QWP5"/>
<dbReference type="GO" id="GO:0005524">
    <property type="term" value="F:ATP binding"/>
    <property type="evidence" value="ECO:0007669"/>
    <property type="project" value="UniProtKB-UniRule"/>
</dbReference>
<name>A0ABD3QWP5_9STRA</name>
<sequence length="617" mass="68763">MKLFLHQVVPSHIPSHLEMCAAYGSFISGTSDTNLEEDFRRQKSTPDTAEAIDERLMTRCGMPSHEGSGCCARKRQSVQDQSLSIVMASPSDPPTLIQAQVVASPGHESPRGFRIKQGDEGAILIYYIEPGSAAAETELRVGCEILSINDHRVASTKKAEEMLTYYMDKKGVVDIVVSKGGRPRGTRYVLIKNETDKSIFNGGSNVIDGLKLEEKKGYTRVAEAPTTGFFSKVRLNKGDCIWTINGNIVRDLDQMRHELNQATGKILFILTYNSFRKLKTSMMSAAACELNAGGKRHLVSIGKTAKLEDTYNIHEKLGEGAFAVVKKATHKDSGEIYAIKTVNRSSLGSEVECSLKEEIAILTELNHEHIMNLHNVFVTLNEYHLVTEYLEGGELFDRIVEKSSYTESEARDVCNILFDALNYMDSKRVAHRDLKPENLLLQYKHSDSEIKIADFGFAKKAETEESLATVCGTPGYGTKCDMWSMGVIVYILLGGYPPFYADNERELFRLTRTGEFEFHKEHWGHVSDGAKDLISSLLVTNPTERASAQEVLSHPWMREDSTTLKQKNLANSQAALKRHIARTRFKKAIHSVIFVTGFAGDNAVFSGEKKKALKLDD</sequence>
<dbReference type="Gene3D" id="1.10.510.10">
    <property type="entry name" value="Transferase(Phosphotransferase) domain 1"/>
    <property type="match status" value="1"/>
</dbReference>
<dbReference type="SMART" id="SM00228">
    <property type="entry name" value="PDZ"/>
    <property type="match status" value="1"/>
</dbReference>
<dbReference type="Gene3D" id="2.30.42.10">
    <property type="match status" value="1"/>
</dbReference>
<dbReference type="Pfam" id="PF00595">
    <property type="entry name" value="PDZ"/>
    <property type="match status" value="1"/>
</dbReference>
<keyword evidence="1 3" id="KW-0547">Nucleotide-binding</keyword>
<dbReference type="InterPro" id="IPR008271">
    <property type="entry name" value="Ser/Thr_kinase_AS"/>
</dbReference>
<dbReference type="SUPFAM" id="SSF56112">
    <property type="entry name" value="Protein kinase-like (PK-like)"/>
    <property type="match status" value="1"/>
</dbReference>
<feature type="domain" description="Protein kinase" evidence="4">
    <location>
        <begin position="311"/>
        <end position="557"/>
    </location>
</feature>
<protein>
    <recommendedName>
        <fullName evidence="8">Phosphorylase kinase</fullName>
    </recommendedName>
</protein>
<dbReference type="InterPro" id="IPR001478">
    <property type="entry name" value="PDZ"/>
</dbReference>
<dbReference type="PROSITE" id="PS50106">
    <property type="entry name" value="PDZ"/>
    <property type="match status" value="1"/>
</dbReference>
<evidence type="ECO:0000313" key="6">
    <source>
        <dbReference type="EMBL" id="KAL3803501.1"/>
    </source>
</evidence>
<keyword evidence="7" id="KW-1185">Reference proteome</keyword>
<accession>A0ABD3QWP5</accession>
<reference evidence="6 7" key="1">
    <citation type="journal article" date="2020" name="G3 (Bethesda)">
        <title>Improved Reference Genome for Cyclotella cryptica CCMP332, a Model for Cell Wall Morphogenesis, Salinity Adaptation, and Lipid Production in Diatoms (Bacillariophyta).</title>
        <authorList>
            <person name="Roberts W.R."/>
            <person name="Downey K.M."/>
            <person name="Ruck E.C."/>
            <person name="Traller J.C."/>
            <person name="Alverson A.J."/>
        </authorList>
    </citation>
    <scope>NUCLEOTIDE SEQUENCE [LARGE SCALE GENOMIC DNA]</scope>
    <source>
        <strain evidence="6 7">CCMP332</strain>
    </source>
</reference>
<evidence type="ECO:0000259" key="4">
    <source>
        <dbReference type="PROSITE" id="PS50011"/>
    </source>
</evidence>
<evidence type="ECO:0000256" key="3">
    <source>
        <dbReference type="PROSITE-ProRule" id="PRU10141"/>
    </source>
</evidence>
<dbReference type="PROSITE" id="PS50011">
    <property type="entry name" value="PROTEIN_KINASE_DOM"/>
    <property type="match status" value="1"/>
</dbReference>